<dbReference type="RefSeq" id="WP_156214906.1">
    <property type="nucleotide sequence ID" value="NZ_WOFH01000002.1"/>
</dbReference>
<proteinExistence type="predicted"/>
<keyword evidence="2 4" id="KW-0238">DNA-binding</keyword>
<evidence type="ECO:0000313" key="7">
    <source>
        <dbReference type="Proteomes" id="UP000432015"/>
    </source>
</evidence>
<dbReference type="Pfam" id="PF00440">
    <property type="entry name" value="TetR_N"/>
    <property type="match status" value="1"/>
</dbReference>
<evidence type="ECO:0000313" key="6">
    <source>
        <dbReference type="EMBL" id="MUN35914.1"/>
    </source>
</evidence>
<dbReference type="SUPFAM" id="SSF48498">
    <property type="entry name" value="Tetracyclin repressor-like, C-terminal domain"/>
    <property type="match status" value="1"/>
</dbReference>
<dbReference type="Gene3D" id="1.10.357.10">
    <property type="entry name" value="Tetracycline Repressor, domain 2"/>
    <property type="match status" value="1"/>
</dbReference>
<dbReference type="PANTHER" id="PTHR47506">
    <property type="entry name" value="TRANSCRIPTIONAL REGULATORY PROTEIN"/>
    <property type="match status" value="1"/>
</dbReference>
<evidence type="ECO:0000256" key="2">
    <source>
        <dbReference type="ARBA" id="ARBA00023125"/>
    </source>
</evidence>
<keyword evidence="1" id="KW-0805">Transcription regulation</keyword>
<dbReference type="InterPro" id="IPR009057">
    <property type="entry name" value="Homeodomain-like_sf"/>
</dbReference>
<dbReference type="EMBL" id="WOFH01000002">
    <property type="protein sequence ID" value="MUN35914.1"/>
    <property type="molecule type" value="Genomic_DNA"/>
</dbReference>
<feature type="domain" description="HTH tetR-type" evidence="5">
    <location>
        <begin position="8"/>
        <end position="68"/>
    </location>
</feature>
<dbReference type="GO" id="GO:0003677">
    <property type="term" value="F:DNA binding"/>
    <property type="evidence" value="ECO:0007669"/>
    <property type="project" value="UniProtKB-UniRule"/>
</dbReference>
<dbReference type="InterPro" id="IPR036271">
    <property type="entry name" value="Tet_transcr_reg_TetR-rel_C_sf"/>
</dbReference>
<dbReference type="PROSITE" id="PS50977">
    <property type="entry name" value="HTH_TETR_2"/>
    <property type="match status" value="1"/>
</dbReference>
<evidence type="ECO:0000256" key="4">
    <source>
        <dbReference type="PROSITE-ProRule" id="PRU00335"/>
    </source>
</evidence>
<comment type="caution">
    <text evidence="6">The sequence shown here is derived from an EMBL/GenBank/DDBJ whole genome shotgun (WGS) entry which is preliminary data.</text>
</comment>
<dbReference type="InterPro" id="IPR011075">
    <property type="entry name" value="TetR_C"/>
</dbReference>
<accession>A0A7K1KUQ0</accession>
<dbReference type="InterPro" id="IPR001647">
    <property type="entry name" value="HTH_TetR"/>
</dbReference>
<gene>
    <name evidence="6" type="ORF">GNZ18_04770</name>
</gene>
<dbReference type="Pfam" id="PF16925">
    <property type="entry name" value="TetR_C_13"/>
    <property type="match status" value="1"/>
</dbReference>
<organism evidence="6 7">
    <name type="scientific">Actinomadura litoris</name>
    <dbReference type="NCBI Taxonomy" id="2678616"/>
    <lineage>
        <taxon>Bacteria</taxon>
        <taxon>Bacillati</taxon>
        <taxon>Actinomycetota</taxon>
        <taxon>Actinomycetes</taxon>
        <taxon>Streptosporangiales</taxon>
        <taxon>Thermomonosporaceae</taxon>
        <taxon>Actinomadura</taxon>
    </lineage>
</organism>
<evidence type="ECO:0000256" key="3">
    <source>
        <dbReference type="ARBA" id="ARBA00023163"/>
    </source>
</evidence>
<keyword evidence="3" id="KW-0804">Transcription</keyword>
<dbReference type="PANTHER" id="PTHR47506:SF1">
    <property type="entry name" value="HTH-TYPE TRANSCRIPTIONAL REGULATOR YJDC"/>
    <property type="match status" value="1"/>
</dbReference>
<name>A0A7K1KUQ0_9ACTN</name>
<feature type="DNA-binding region" description="H-T-H motif" evidence="4">
    <location>
        <begin position="31"/>
        <end position="50"/>
    </location>
</feature>
<protein>
    <submittedName>
        <fullName evidence="6">TetR family transcriptional regulator</fullName>
    </submittedName>
</protein>
<dbReference type="Gene3D" id="1.10.10.60">
    <property type="entry name" value="Homeodomain-like"/>
    <property type="match status" value="1"/>
</dbReference>
<sequence length="209" mass="22765">MATGRPREFDVDERLDRALTVFWRQGYEGTALSDLTRAMGINRPSLYAAYGNKEALFRKAVDRYVEGPASYVRGALAKPTARAVAEALLYGAVEVITRGPGGCLIVQAALATGEQNESVREEIAARRRTGERDLAARFERARAEGDLPPDIDCEALARYVWSISYGVSVQAADGASNDELRKVVALALTLWPRQDAPDARRPAASVPGR</sequence>
<keyword evidence="7" id="KW-1185">Reference proteome</keyword>
<dbReference type="Proteomes" id="UP000432015">
    <property type="component" value="Unassembled WGS sequence"/>
</dbReference>
<dbReference type="AlphaFoldDB" id="A0A7K1KUQ0"/>
<dbReference type="SUPFAM" id="SSF46689">
    <property type="entry name" value="Homeodomain-like"/>
    <property type="match status" value="1"/>
</dbReference>
<reference evidence="6 7" key="1">
    <citation type="submission" date="2019-11" db="EMBL/GenBank/DDBJ databases">
        <authorList>
            <person name="Cao P."/>
        </authorList>
    </citation>
    <scope>NUCLEOTIDE SEQUENCE [LARGE SCALE GENOMIC DNA]</scope>
    <source>
        <strain evidence="6 7">NEAU-AAG5</strain>
    </source>
</reference>
<evidence type="ECO:0000256" key="1">
    <source>
        <dbReference type="ARBA" id="ARBA00023015"/>
    </source>
</evidence>
<evidence type="ECO:0000259" key="5">
    <source>
        <dbReference type="PROSITE" id="PS50977"/>
    </source>
</evidence>